<dbReference type="VEuPathDB" id="VectorBase:CSON005585"/>
<comment type="subcellular location">
    <subcellularLocation>
        <location evidence="1">Secreted</location>
    </subcellularLocation>
</comment>
<dbReference type="InterPro" id="IPR014044">
    <property type="entry name" value="CAP_dom"/>
</dbReference>
<dbReference type="EMBL" id="UFQT01002190">
    <property type="protein sequence ID" value="SSX32885.1"/>
    <property type="molecule type" value="Genomic_DNA"/>
</dbReference>
<gene>
    <name evidence="6" type="primary">CSON005585</name>
</gene>
<dbReference type="AlphaFoldDB" id="A0A336L7Q5"/>
<dbReference type="PIRSF" id="PIRSF038921">
    <property type="entry name" value="P14a"/>
    <property type="match status" value="1"/>
</dbReference>
<dbReference type="EMBL" id="UFQS01002190">
    <property type="protein sequence ID" value="SSX13454.1"/>
    <property type="molecule type" value="Genomic_DNA"/>
</dbReference>
<reference evidence="6" key="1">
    <citation type="submission" date="2018-04" db="EMBL/GenBank/DDBJ databases">
        <authorList>
            <person name="Go L.Y."/>
            <person name="Mitchell J.A."/>
        </authorList>
    </citation>
    <scope>NUCLEOTIDE SEQUENCE</scope>
    <source>
        <tissue evidence="6">Whole organism</tissue>
    </source>
</reference>
<sequence length="267" mass="28902">MLSLCMCKDTKNLYEDSFFILLIFVVGALAQDAKYCDPALCQFYTSAGYVTRPHIACPGNAPSSCPAGAAAIPMDAAMQSFILQKHNSYRNALAGGTVNGFATAARMPEMTWDPELAYIAAQNVMRCVYGHDQCRNTAAFKYAGQNIGYGTGYSDNKSFVTVIIDNWWNEYKVATQAVLDKYVSTSGVVYGHFTAMAADRSNKIGCAGVTYNGSTRIFACNYAYTNMMNEPIYVKGVVRSKCTSGASATYPNLCSASEPVRAVPVGF</sequence>
<dbReference type="PANTHER" id="PTHR10334">
    <property type="entry name" value="CYSTEINE-RICH SECRETORY PROTEIN-RELATED"/>
    <property type="match status" value="1"/>
</dbReference>
<organism evidence="6">
    <name type="scientific">Culicoides sonorensis</name>
    <name type="common">Biting midge</name>
    <dbReference type="NCBI Taxonomy" id="179676"/>
    <lineage>
        <taxon>Eukaryota</taxon>
        <taxon>Metazoa</taxon>
        <taxon>Ecdysozoa</taxon>
        <taxon>Arthropoda</taxon>
        <taxon>Hexapoda</taxon>
        <taxon>Insecta</taxon>
        <taxon>Pterygota</taxon>
        <taxon>Neoptera</taxon>
        <taxon>Endopterygota</taxon>
        <taxon>Diptera</taxon>
        <taxon>Nematocera</taxon>
        <taxon>Chironomoidea</taxon>
        <taxon>Ceratopogonidae</taxon>
        <taxon>Ceratopogoninae</taxon>
        <taxon>Culicoides</taxon>
        <taxon>Monoculicoides</taxon>
    </lineage>
</organism>
<protein>
    <submittedName>
        <fullName evidence="6">CSON005585 protein</fullName>
    </submittedName>
</protein>
<accession>A0A336L7Q5</accession>
<dbReference type="OMA" id="CNASEEP"/>
<dbReference type="InterPro" id="IPR001283">
    <property type="entry name" value="CRISP-related"/>
</dbReference>
<comment type="similarity">
    <text evidence="2">Belongs to the CRISP family.</text>
</comment>
<dbReference type="SUPFAM" id="SSF55797">
    <property type="entry name" value="PR-1-like"/>
    <property type="match status" value="1"/>
</dbReference>
<name>A0A336L7Q5_CULSO</name>
<dbReference type="Gene3D" id="3.40.33.10">
    <property type="entry name" value="CAP"/>
    <property type="match status" value="1"/>
</dbReference>
<reference evidence="7" key="2">
    <citation type="submission" date="2018-07" db="EMBL/GenBank/DDBJ databases">
        <authorList>
            <person name="Quirk P.G."/>
            <person name="Krulwich T.A."/>
        </authorList>
    </citation>
    <scope>NUCLEOTIDE SEQUENCE</scope>
</reference>
<evidence type="ECO:0000259" key="5">
    <source>
        <dbReference type="SMART" id="SM00198"/>
    </source>
</evidence>
<keyword evidence="4" id="KW-0732">Signal</keyword>
<evidence type="ECO:0000256" key="2">
    <source>
        <dbReference type="ARBA" id="ARBA00009923"/>
    </source>
</evidence>
<evidence type="ECO:0000313" key="6">
    <source>
        <dbReference type="EMBL" id="SSX13454.1"/>
    </source>
</evidence>
<keyword evidence="3" id="KW-0964">Secreted</keyword>
<dbReference type="Pfam" id="PF00188">
    <property type="entry name" value="CAP"/>
    <property type="match status" value="1"/>
</dbReference>
<dbReference type="CDD" id="cd05380">
    <property type="entry name" value="CAP_euk"/>
    <property type="match status" value="1"/>
</dbReference>
<evidence type="ECO:0000256" key="4">
    <source>
        <dbReference type="ARBA" id="ARBA00022729"/>
    </source>
</evidence>
<dbReference type="InterPro" id="IPR034763">
    <property type="entry name" value="P14a_insect"/>
</dbReference>
<feature type="domain" description="SCP" evidence="5">
    <location>
        <begin position="77"/>
        <end position="229"/>
    </location>
</feature>
<evidence type="ECO:0000313" key="7">
    <source>
        <dbReference type="EMBL" id="SSX32885.1"/>
    </source>
</evidence>
<dbReference type="InterPro" id="IPR035940">
    <property type="entry name" value="CAP_sf"/>
</dbReference>
<dbReference type="GO" id="GO:0005576">
    <property type="term" value="C:extracellular region"/>
    <property type="evidence" value="ECO:0007669"/>
    <property type="project" value="UniProtKB-SubCell"/>
</dbReference>
<dbReference type="SMART" id="SM00198">
    <property type="entry name" value="SCP"/>
    <property type="match status" value="1"/>
</dbReference>
<evidence type="ECO:0000256" key="3">
    <source>
        <dbReference type="ARBA" id="ARBA00022525"/>
    </source>
</evidence>
<proteinExistence type="inferred from homology"/>
<evidence type="ECO:0000256" key="1">
    <source>
        <dbReference type="ARBA" id="ARBA00004613"/>
    </source>
</evidence>